<dbReference type="EMBL" id="DYVF01000033">
    <property type="protein sequence ID" value="HJG30721.1"/>
    <property type="molecule type" value="Genomic_DNA"/>
</dbReference>
<evidence type="ECO:0000313" key="3">
    <source>
        <dbReference type="EMBL" id="HJG30721.1"/>
    </source>
</evidence>
<dbReference type="Proteomes" id="UP001168435">
    <property type="component" value="Unassembled WGS sequence"/>
</dbReference>
<reference evidence="3" key="1">
    <citation type="journal article" date="2021" name="PeerJ">
        <title>Extensive microbial diversity within the chicken gut microbiome revealed by metagenomics and culture.</title>
        <authorList>
            <person name="Gilroy R."/>
            <person name="Ravi A."/>
            <person name="Getino M."/>
            <person name="Pursley I."/>
            <person name="Horton D.L."/>
            <person name="Alikhan N.F."/>
            <person name="Baker D."/>
            <person name="Gharbi K."/>
            <person name="Hall N."/>
            <person name="Watson M."/>
            <person name="Adriaenssens E.M."/>
            <person name="Foster-Nyarko E."/>
            <person name="Jarju S."/>
            <person name="Secka A."/>
            <person name="Antonio M."/>
            <person name="Oren A."/>
            <person name="Chaudhuri R.R."/>
            <person name="La Ragione R."/>
            <person name="Hildebrand F."/>
            <person name="Pallen M.J."/>
        </authorList>
    </citation>
    <scope>NUCLEOTIDE SEQUENCE</scope>
    <source>
        <strain evidence="3">ChiGjej2B2-7701</strain>
    </source>
</reference>
<dbReference type="PANTHER" id="PTHR33515:SF1">
    <property type="entry name" value="RIBOSOME-BINDING FACTOR A, CHLOROPLASTIC-RELATED"/>
    <property type="match status" value="1"/>
</dbReference>
<evidence type="ECO:0000256" key="2">
    <source>
        <dbReference type="HAMAP-Rule" id="MF_00003"/>
    </source>
</evidence>
<dbReference type="InterPro" id="IPR000238">
    <property type="entry name" value="RbfA"/>
</dbReference>
<name>A0A921IPF2_9ACTN</name>
<proteinExistence type="inferred from homology"/>
<dbReference type="InterPro" id="IPR020053">
    <property type="entry name" value="Ribosome-bd_factorA_CS"/>
</dbReference>
<dbReference type="Pfam" id="PF02033">
    <property type="entry name" value="RBFA"/>
    <property type="match status" value="1"/>
</dbReference>
<comment type="similarity">
    <text evidence="2">Belongs to the RbfA family.</text>
</comment>
<dbReference type="PROSITE" id="PS01319">
    <property type="entry name" value="RBFA"/>
    <property type="match status" value="1"/>
</dbReference>
<dbReference type="EMBL" id="JAUEIR010000001">
    <property type="protein sequence ID" value="MDN0068101.1"/>
    <property type="molecule type" value="Genomic_DNA"/>
</dbReference>
<dbReference type="HAMAP" id="MF_00003">
    <property type="entry name" value="RbfA"/>
    <property type="match status" value="1"/>
</dbReference>
<dbReference type="Gene3D" id="3.30.300.20">
    <property type="match status" value="1"/>
</dbReference>
<comment type="function">
    <text evidence="2">One of several proteins that assist in the late maturation steps of the functional core of the 30S ribosomal subunit. Associates with free 30S ribosomal subunits (but not with 30S subunits that are part of 70S ribosomes or polysomes). Required for efficient processing of 16S rRNA. May interact with the 5'-terminal helix region of 16S rRNA.</text>
</comment>
<dbReference type="Proteomes" id="UP000746751">
    <property type="component" value="Unassembled WGS sequence"/>
</dbReference>
<dbReference type="GO" id="GO:0005829">
    <property type="term" value="C:cytosol"/>
    <property type="evidence" value="ECO:0007669"/>
    <property type="project" value="TreeGrafter"/>
</dbReference>
<dbReference type="InterPro" id="IPR015946">
    <property type="entry name" value="KH_dom-like_a/b"/>
</dbReference>
<organism evidence="3 6">
    <name type="scientific">Collinsella ihumii</name>
    <dbReference type="NCBI Taxonomy" id="1720204"/>
    <lineage>
        <taxon>Bacteria</taxon>
        <taxon>Bacillati</taxon>
        <taxon>Actinomycetota</taxon>
        <taxon>Coriobacteriia</taxon>
        <taxon>Coriobacteriales</taxon>
        <taxon>Coriobacteriaceae</taxon>
        <taxon>Collinsella</taxon>
    </lineage>
</organism>
<evidence type="ECO:0000313" key="6">
    <source>
        <dbReference type="Proteomes" id="UP000746751"/>
    </source>
</evidence>
<evidence type="ECO:0000313" key="4">
    <source>
        <dbReference type="EMBL" id="MDN0064464.1"/>
    </source>
</evidence>
<evidence type="ECO:0000313" key="5">
    <source>
        <dbReference type="EMBL" id="MDN0068101.1"/>
    </source>
</evidence>
<sequence>MKQTAATRRTGEQLREKLGYILLFEISDPRLDLVTLTGAEVSVDRTYARVYVSCDRERYGEVMEALESARGRIRSLLARSLDWRTVPELDFRIDQSTDEAEAIARALENVPATMAVEKDEEGYPIQPASDEEA</sequence>
<dbReference type="InterPro" id="IPR023799">
    <property type="entry name" value="RbfA_dom_sf"/>
</dbReference>
<dbReference type="RefSeq" id="WP_066832658.1">
    <property type="nucleotide sequence ID" value="NZ_CABKVW010000010.1"/>
</dbReference>
<reference evidence="4" key="3">
    <citation type="submission" date="2023-06" db="EMBL/GenBank/DDBJ databases">
        <authorList>
            <person name="Zeman M."/>
            <person name="Kubasova T."/>
            <person name="Jahodarova E."/>
            <person name="Nykrynova M."/>
            <person name="Rychlik I."/>
        </authorList>
    </citation>
    <scope>NUCLEOTIDE SEQUENCE</scope>
    <source>
        <strain evidence="5">15_COKtk</strain>
        <strain evidence="4">176_SSukc20</strain>
    </source>
</reference>
<dbReference type="NCBIfam" id="TIGR00082">
    <property type="entry name" value="rbfA"/>
    <property type="match status" value="1"/>
</dbReference>
<dbReference type="Proteomes" id="UP001168505">
    <property type="component" value="Unassembled WGS sequence"/>
</dbReference>
<dbReference type="GO" id="GO:0030490">
    <property type="term" value="P:maturation of SSU-rRNA"/>
    <property type="evidence" value="ECO:0007669"/>
    <property type="project" value="UniProtKB-UniRule"/>
</dbReference>
<comment type="subunit">
    <text evidence="2">Monomer. Binds 30S ribosomal subunits, but not 50S ribosomal subunits or 70S ribosomes.</text>
</comment>
<dbReference type="PANTHER" id="PTHR33515">
    <property type="entry name" value="RIBOSOME-BINDING FACTOR A, CHLOROPLASTIC-RELATED"/>
    <property type="match status" value="1"/>
</dbReference>
<accession>A0A921IPF2</accession>
<dbReference type="EMBL" id="JAUEIQ010000009">
    <property type="protein sequence ID" value="MDN0064464.1"/>
    <property type="molecule type" value="Genomic_DNA"/>
</dbReference>
<gene>
    <name evidence="2 3" type="primary">rbfA</name>
    <name evidence="3" type="ORF">K8U80_04925</name>
    <name evidence="4" type="ORF">QVN30_09110</name>
    <name evidence="5" type="ORF">QVN40_00075</name>
</gene>
<keyword evidence="1 2" id="KW-0690">Ribosome biogenesis</keyword>
<keyword evidence="2" id="KW-0963">Cytoplasm</keyword>
<comment type="caution">
    <text evidence="3">The sequence shown here is derived from an EMBL/GenBank/DDBJ whole genome shotgun (WGS) entry which is preliminary data.</text>
</comment>
<dbReference type="SUPFAM" id="SSF89919">
    <property type="entry name" value="Ribosome-binding factor A, RbfA"/>
    <property type="match status" value="1"/>
</dbReference>
<keyword evidence="7" id="KW-1185">Reference proteome</keyword>
<reference evidence="4" key="4">
    <citation type="submission" date="2024-05" db="EMBL/GenBank/DDBJ databases">
        <title>Identification and characterization of horizontal gene transfer across gut microbiota members of farm animals based on homology search.</title>
        <authorList>
            <person name="Schwarzerova J."/>
            <person name="Nykrynova M."/>
            <person name="Jureckova K."/>
            <person name="Cejkova D."/>
            <person name="Rychlik I."/>
        </authorList>
    </citation>
    <scope>NUCLEOTIDE SEQUENCE</scope>
    <source>
        <strain evidence="5">15_COKtk</strain>
        <strain evidence="4">176_SSukc20</strain>
    </source>
</reference>
<dbReference type="AlphaFoldDB" id="A0A921IPF2"/>
<evidence type="ECO:0000313" key="7">
    <source>
        <dbReference type="Proteomes" id="UP001168435"/>
    </source>
</evidence>
<protein>
    <recommendedName>
        <fullName evidence="2">Ribosome-binding factor A</fullName>
    </recommendedName>
</protein>
<dbReference type="GO" id="GO:0043024">
    <property type="term" value="F:ribosomal small subunit binding"/>
    <property type="evidence" value="ECO:0007669"/>
    <property type="project" value="TreeGrafter"/>
</dbReference>
<comment type="subcellular location">
    <subcellularLocation>
        <location evidence="2">Cytoplasm</location>
    </subcellularLocation>
</comment>
<evidence type="ECO:0000256" key="1">
    <source>
        <dbReference type="ARBA" id="ARBA00022517"/>
    </source>
</evidence>
<reference evidence="3" key="2">
    <citation type="submission" date="2021-09" db="EMBL/GenBank/DDBJ databases">
        <authorList>
            <person name="Gilroy R."/>
        </authorList>
    </citation>
    <scope>NUCLEOTIDE SEQUENCE</scope>
    <source>
        <strain evidence="3">ChiGjej2B2-7701</strain>
    </source>
</reference>